<dbReference type="RefSeq" id="WP_004818641.1">
    <property type="nucleotide sequence ID" value="NZ_KB849456.1"/>
</dbReference>
<organism evidence="2 3">
    <name type="scientific">Acinetobacter guillouiae NIPH 991</name>
    <dbReference type="NCBI Taxonomy" id="1217656"/>
    <lineage>
        <taxon>Bacteria</taxon>
        <taxon>Pseudomonadati</taxon>
        <taxon>Pseudomonadota</taxon>
        <taxon>Gammaproteobacteria</taxon>
        <taxon>Moraxellales</taxon>
        <taxon>Moraxellaceae</taxon>
        <taxon>Acinetobacter</taxon>
    </lineage>
</organism>
<protein>
    <recommendedName>
        <fullName evidence="4">Prepilin-type N-terminal cleavage/methylation domain-containing protein</fullName>
    </recommendedName>
</protein>
<comment type="caution">
    <text evidence="2">The sequence shown here is derived from an EMBL/GenBank/DDBJ whole genome shotgun (WGS) entry which is preliminary data.</text>
</comment>
<dbReference type="Pfam" id="PF07963">
    <property type="entry name" value="N_methyl"/>
    <property type="match status" value="1"/>
</dbReference>
<name>N8YEA1_ACIGI</name>
<evidence type="ECO:0000313" key="3">
    <source>
        <dbReference type="Proteomes" id="UP000013148"/>
    </source>
</evidence>
<dbReference type="eggNOG" id="COG4966">
    <property type="taxonomic scope" value="Bacteria"/>
</dbReference>
<sequence length="298" mass="32261">MKNQLQKGFTLVELIVALALGLIISAAALQLFTGGLITTRLQQAGAELQDSGVFGLEYMAHDIRLANYGNTNNPELNDKTNQGGVVLTSGATGNVNLPIALDTKFLTTAGGVSNVNAASDQLTILFIAPNKMFNCEGAEVAAGEYILQRYFLRKDDNGQNDTDYALACDANTPPATSIAQIKGMGERSQIIMPRVDHLRFYLGTQNNNKTNLSYYSIDKYMGDAKTAAAANKKPPRIVSIKVGVLVRSKDDTKSTLIDPTASINFLNEAVKLKNTSSKYLRREYTTTIALRNAMGEPL</sequence>
<dbReference type="GO" id="GO:0043683">
    <property type="term" value="P:type IV pilus assembly"/>
    <property type="evidence" value="ECO:0007669"/>
    <property type="project" value="InterPro"/>
</dbReference>
<dbReference type="Pfam" id="PF16074">
    <property type="entry name" value="PilW"/>
    <property type="match status" value="1"/>
</dbReference>
<dbReference type="HOGENOM" id="CLU_054333_0_0_6"/>
<gene>
    <name evidence="2" type="ORF">F964_01269</name>
</gene>
<keyword evidence="3" id="KW-1185">Reference proteome</keyword>
<dbReference type="PROSITE" id="PS00409">
    <property type="entry name" value="PROKAR_NTER_METHYL"/>
    <property type="match status" value="1"/>
</dbReference>
<reference evidence="2 3" key="1">
    <citation type="submission" date="2013-02" db="EMBL/GenBank/DDBJ databases">
        <title>The Genome Sequence of Acinetobacter guillouiae NIPH 991.</title>
        <authorList>
            <consortium name="The Broad Institute Genome Sequencing Platform"/>
            <consortium name="The Broad Institute Genome Sequencing Center for Infectious Disease"/>
            <person name="Cerqueira G."/>
            <person name="Feldgarden M."/>
            <person name="Courvalin P."/>
            <person name="Perichon B."/>
            <person name="Grillot-Courvalin C."/>
            <person name="Clermont D."/>
            <person name="Rocha E."/>
            <person name="Yoon E.-J."/>
            <person name="Nemec A."/>
            <person name="Walker B."/>
            <person name="Young S.K."/>
            <person name="Zeng Q."/>
            <person name="Gargeya S."/>
            <person name="Fitzgerald M."/>
            <person name="Haas B."/>
            <person name="Abouelleil A."/>
            <person name="Alvarado L."/>
            <person name="Arachchi H.M."/>
            <person name="Berlin A.M."/>
            <person name="Chapman S.B."/>
            <person name="Dewar J."/>
            <person name="Goldberg J."/>
            <person name="Griggs A."/>
            <person name="Gujja S."/>
            <person name="Hansen M."/>
            <person name="Howarth C."/>
            <person name="Imamovic A."/>
            <person name="Larimer J."/>
            <person name="McCowan C."/>
            <person name="Murphy C."/>
            <person name="Neiman D."/>
            <person name="Pearson M."/>
            <person name="Priest M."/>
            <person name="Roberts A."/>
            <person name="Saif S."/>
            <person name="Shea T."/>
            <person name="Sisk P."/>
            <person name="Sykes S."/>
            <person name="Wortman J."/>
            <person name="Nusbaum C."/>
            <person name="Birren B."/>
        </authorList>
    </citation>
    <scope>NUCLEOTIDE SEQUENCE [LARGE SCALE GENOMIC DNA]</scope>
    <source>
        <strain evidence="2 3">NIPH 991</strain>
    </source>
</reference>
<feature type="transmembrane region" description="Helical" evidence="1">
    <location>
        <begin position="12"/>
        <end position="32"/>
    </location>
</feature>
<dbReference type="NCBIfam" id="TIGR02532">
    <property type="entry name" value="IV_pilin_GFxxxE"/>
    <property type="match status" value="1"/>
</dbReference>
<dbReference type="InterPro" id="IPR012902">
    <property type="entry name" value="N_methyl_site"/>
</dbReference>
<accession>N8YEA1</accession>
<evidence type="ECO:0000313" key="2">
    <source>
        <dbReference type="EMBL" id="ENV17953.1"/>
    </source>
</evidence>
<dbReference type="SUPFAM" id="SSF54523">
    <property type="entry name" value="Pili subunits"/>
    <property type="match status" value="1"/>
</dbReference>
<keyword evidence="1" id="KW-0812">Transmembrane</keyword>
<dbReference type="InterPro" id="IPR045584">
    <property type="entry name" value="Pilin-like"/>
</dbReference>
<keyword evidence="1" id="KW-1133">Transmembrane helix</keyword>
<proteinExistence type="predicted"/>
<keyword evidence="1" id="KW-0472">Membrane</keyword>
<dbReference type="EMBL" id="APPJ01000009">
    <property type="protein sequence ID" value="ENV17953.1"/>
    <property type="molecule type" value="Genomic_DNA"/>
</dbReference>
<dbReference type="Proteomes" id="UP000013148">
    <property type="component" value="Unassembled WGS sequence"/>
</dbReference>
<evidence type="ECO:0008006" key="4">
    <source>
        <dbReference type="Google" id="ProtNLM"/>
    </source>
</evidence>
<dbReference type="AlphaFoldDB" id="N8YEA1"/>
<dbReference type="InterPro" id="IPR032092">
    <property type="entry name" value="PilW"/>
</dbReference>
<dbReference type="PATRIC" id="fig|1217656.3.peg.1237"/>
<evidence type="ECO:0000256" key="1">
    <source>
        <dbReference type="SAM" id="Phobius"/>
    </source>
</evidence>